<dbReference type="AlphaFoldDB" id="A0A380C8S9"/>
<keyword evidence="1" id="KW-1133">Transmembrane helix</keyword>
<gene>
    <name evidence="4" type="ORF">NCTC12413_00894</name>
    <name evidence="3" type="ORF">SAR03_22960</name>
</gene>
<feature type="transmembrane region" description="Helical" evidence="1">
    <location>
        <begin position="43"/>
        <end position="62"/>
    </location>
</feature>
<dbReference type="EMBL" id="UGZE01000001">
    <property type="protein sequence ID" value="SUJ15242.1"/>
    <property type="molecule type" value="Genomic_DNA"/>
</dbReference>
<evidence type="ECO:0000313" key="3">
    <source>
        <dbReference type="EMBL" id="GEQ01259.1"/>
    </source>
</evidence>
<feature type="transmembrane region" description="Helical" evidence="1">
    <location>
        <begin position="82"/>
        <end position="107"/>
    </location>
</feature>
<dbReference type="Proteomes" id="UP000321598">
    <property type="component" value="Unassembled WGS sequence"/>
</dbReference>
<accession>A0A380C8S9</accession>
<dbReference type="InterPro" id="IPR052710">
    <property type="entry name" value="CAAX_protease"/>
</dbReference>
<protein>
    <submittedName>
        <fullName evidence="4">Abortive infection family protein</fullName>
    </submittedName>
    <submittedName>
        <fullName evidence="3">CAAX amino protease</fullName>
    </submittedName>
</protein>
<feature type="domain" description="CAAX prenyl protease 2/Lysostaphin resistance protein A-like" evidence="2">
    <location>
        <begin position="126"/>
        <end position="218"/>
    </location>
</feature>
<dbReference type="STRING" id="1212545.SARL_01711"/>
<dbReference type="NCBIfam" id="NF046050">
    <property type="entry name" value="CPBP_fam_MroQ"/>
    <property type="match status" value="1"/>
</dbReference>
<keyword evidence="3" id="KW-0645">Protease</keyword>
<reference evidence="3 6" key="2">
    <citation type="submission" date="2019-07" db="EMBL/GenBank/DDBJ databases">
        <title>Whole genome shotgun sequence of Staphylococcus arlettae NBRC 109765.</title>
        <authorList>
            <person name="Hosoyama A."/>
            <person name="Uohara A."/>
            <person name="Ohji S."/>
            <person name="Ichikawa N."/>
        </authorList>
    </citation>
    <scope>NUCLEOTIDE SEQUENCE [LARGE SCALE GENOMIC DNA]</scope>
    <source>
        <strain evidence="3 6">NBRC 109765</strain>
    </source>
</reference>
<proteinExistence type="predicted"/>
<evidence type="ECO:0000313" key="4">
    <source>
        <dbReference type="EMBL" id="SUJ15242.1"/>
    </source>
</evidence>
<dbReference type="RefSeq" id="WP_103388384.1">
    <property type="nucleotide sequence ID" value="NZ_BKAV01000031.1"/>
</dbReference>
<dbReference type="GO" id="GO:0080120">
    <property type="term" value="P:CAAX-box protein maturation"/>
    <property type="evidence" value="ECO:0007669"/>
    <property type="project" value="UniProtKB-ARBA"/>
</dbReference>
<dbReference type="PANTHER" id="PTHR36435:SF6">
    <property type="entry name" value="ABORTIVE INFECTION PROTEIN"/>
    <property type="match status" value="1"/>
</dbReference>
<evidence type="ECO:0000259" key="2">
    <source>
        <dbReference type="Pfam" id="PF02517"/>
    </source>
</evidence>
<dbReference type="GO" id="GO:0004175">
    <property type="term" value="F:endopeptidase activity"/>
    <property type="evidence" value="ECO:0007669"/>
    <property type="project" value="UniProtKB-ARBA"/>
</dbReference>
<evidence type="ECO:0000313" key="6">
    <source>
        <dbReference type="Proteomes" id="UP000321598"/>
    </source>
</evidence>
<sequence>MSRLWVSILTLLIYGLAQFGPALILSTGILGNLSRENLRITGIATQVVLFFIAFIIIAVLHLKISNPTELERQPKEKKRYIILWAFVGYFIVMIYQIIASLINIHILGAPQKSPNTERILQIANAFPIFIVLIAVIGPILEEYIFRKVIFGELYNILKGNKLVKFLIASIVSSILFSVAHGDPSFFIIYFGMGMIFSAFYVYTKRIWVPILIHVFQNGFVVVVQILIGPDKIKELQQSTSFIINFFI</sequence>
<organism evidence="4 5">
    <name type="scientific">Staphylococcus arlettae</name>
    <dbReference type="NCBI Taxonomy" id="29378"/>
    <lineage>
        <taxon>Bacteria</taxon>
        <taxon>Bacillati</taxon>
        <taxon>Bacillota</taxon>
        <taxon>Bacilli</taxon>
        <taxon>Bacillales</taxon>
        <taxon>Staphylococcaceae</taxon>
        <taxon>Staphylococcus</taxon>
    </lineage>
</organism>
<reference evidence="4 5" key="1">
    <citation type="submission" date="2018-06" db="EMBL/GenBank/DDBJ databases">
        <authorList>
            <consortium name="Pathogen Informatics"/>
            <person name="Doyle S."/>
        </authorList>
    </citation>
    <scope>NUCLEOTIDE SEQUENCE [LARGE SCALE GENOMIC DNA]</scope>
    <source>
        <strain evidence="4 5">NCTC12413</strain>
    </source>
</reference>
<name>A0A380C8S9_9STAP</name>
<evidence type="ECO:0000256" key="1">
    <source>
        <dbReference type="SAM" id="Phobius"/>
    </source>
</evidence>
<keyword evidence="1" id="KW-0812">Transmembrane</keyword>
<feature type="transmembrane region" description="Helical" evidence="1">
    <location>
        <begin position="161"/>
        <end position="179"/>
    </location>
</feature>
<evidence type="ECO:0000313" key="5">
    <source>
        <dbReference type="Proteomes" id="UP000254956"/>
    </source>
</evidence>
<dbReference type="InterPro" id="IPR003675">
    <property type="entry name" value="Rce1/LyrA-like_dom"/>
</dbReference>
<dbReference type="OrthoDB" id="2194912at2"/>
<dbReference type="EMBL" id="BKAV01000031">
    <property type="protein sequence ID" value="GEQ01259.1"/>
    <property type="molecule type" value="Genomic_DNA"/>
</dbReference>
<keyword evidence="3" id="KW-0378">Hydrolase</keyword>
<dbReference type="PANTHER" id="PTHR36435">
    <property type="entry name" value="SLR1288 PROTEIN"/>
    <property type="match status" value="1"/>
</dbReference>
<feature type="transmembrane region" description="Helical" evidence="1">
    <location>
        <begin position="119"/>
        <end position="140"/>
    </location>
</feature>
<dbReference type="Pfam" id="PF02517">
    <property type="entry name" value="Rce1-like"/>
    <property type="match status" value="1"/>
</dbReference>
<dbReference type="GO" id="GO:0006508">
    <property type="term" value="P:proteolysis"/>
    <property type="evidence" value="ECO:0007669"/>
    <property type="project" value="UniProtKB-KW"/>
</dbReference>
<dbReference type="Proteomes" id="UP000254956">
    <property type="component" value="Unassembled WGS sequence"/>
</dbReference>
<keyword evidence="6" id="KW-1185">Reference proteome</keyword>
<feature type="transmembrane region" description="Helical" evidence="1">
    <location>
        <begin position="185"/>
        <end position="203"/>
    </location>
</feature>
<keyword evidence="1" id="KW-0472">Membrane</keyword>
<feature type="transmembrane region" description="Helical" evidence="1">
    <location>
        <begin position="210"/>
        <end position="227"/>
    </location>
</feature>